<dbReference type="NCBIfam" id="TIGR03998">
    <property type="entry name" value="thiol_BshC"/>
    <property type="match status" value="1"/>
</dbReference>
<dbReference type="EC" id="6.-.-.-" evidence="2"/>
<dbReference type="GO" id="GO:0016874">
    <property type="term" value="F:ligase activity"/>
    <property type="evidence" value="ECO:0007669"/>
    <property type="project" value="UniProtKB-UniRule"/>
</dbReference>
<proteinExistence type="inferred from homology"/>
<dbReference type="InterPro" id="IPR055398">
    <property type="entry name" value="Rossmann-like_BshC"/>
</dbReference>
<sequence length="542" mass="62599">MRIERIRLDSSGELSDEYLFSFSKVQHLYGLDPGKGESFRKRYDELSRRETSFSRSRLVEVLRQFHSGELHHPAVEQNIRRLEKPGSVVVIGGQQAGLLAGPLYTLYKAISVIQLARREEERLGVPVIPVFWIAGEDHDLDEVNHIYVPGPDGRLIKHRLPLSEGGKRISAGHVLLDPQSLGEWLRELGRMLPDTEFKEGMLKELAQWAEEPVSLTRYFARLLHRLFGRFGLVQIDSSFPPLRRIEGAFFERLIADNAALDEAVGDQIKQVEKMGYSSPLVLHPDCAHLFIYVDGERQLLLRDGDGFITRDGRRRWSGRELLRVAREEPERFSNNVVTRPLMQEFLFPTLSAVVGPGEIAYWGCLRKAFSEMGMTMPVLMPRIGVTLIDRATERYMGLLDLSVEEIFSGLDRRKRQWLKEHAPLDVQELFADAAKQVEGLYDTLVQQLSPLGPEMRRIGEKNRLRVMEQLDYLKNQAERMIRLRHETALRRFDHISLRCRPGGKLQERVHNITPYWNEYGTEWIERLAEAPLTFFEHQVVFL</sequence>
<dbReference type="HAMAP" id="MF_01867">
    <property type="entry name" value="BshC"/>
    <property type="match status" value="1"/>
</dbReference>
<feature type="domain" description="Bacillithiol biosynthesis BshC N-terminal Rossmann-like" evidence="3">
    <location>
        <begin position="1"/>
        <end position="382"/>
    </location>
</feature>
<dbReference type="EMBL" id="FOOK01000049">
    <property type="protein sequence ID" value="SFG56602.1"/>
    <property type="molecule type" value="Genomic_DNA"/>
</dbReference>
<dbReference type="InterPro" id="IPR011199">
    <property type="entry name" value="Bacillithiol_biosynth_BshC"/>
</dbReference>
<comment type="function">
    <text evidence="2">Involved in bacillithiol (BSH) biosynthesis. May catalyze the last step of the pathway, the addition of cysteine to glucosamine malate (GlcN-Mal) to generate BSH.</text>
</comment>
<keyword evidence="1 2" id="KW-0436">Ligase</keyword>
<evidence type="ECO:0000256" key="2">
    <source>
        <dbReference type="HAMAP-Rule" id="MF_01867"/>
    </source>
</evidence>
<evidence type="ECO:0000259" key="3">
    <source>
        <dbReference type="Pfam" id="PF10079"/>
    </source>
</evidence>
<name>A0A1I2SV27_9BACL</name>
<evidence type="ECO:0000259" key="4">
    <source>
        <dbReference type="Pfam" id="PF24850"/>
    </source>
</evidence>
<dbReference type="Pfam" id="PF10079">
    <property type="entry name" value="Rossmann-like_BshC"/>
    <property type="match status" value="1"/>
</dbReference>
<dbReference type="Proteomes" id="UP000198661">
    <property type="component" value="Unassembled WGS sequence"/>
</dbReference>
<dbReference type="RefSeq" id="WP_092041673.1">
    <property type="nucleotide sequence ID" value="NZ_FOOK01000049.1"/>
</dbReference>
<dbReference type="OrthoDB" id="9765151at2"/>
<feature type="domain" description="Bacillithiol biosynthesis BshC C-terminal coiled-coil" evidence="4">
    <location>
        <begin position="385"/>
        <end position="542"/>
    </location>
</feature>
<dbReference type="InterPro" id="IPR055399">
    <property type="entry name" value="CC_BshC"/>
</dbReference>
<reference evidence="5 6" key="1">
    <citation type="submission" date="2016-10" db="EMBL/GenBank/DDBJ databases">
        <authorList>
            <person name="de Groot N.N."/>
        </authorList>
    </citation>
    <scope>NUCLEOTIDE SEQUENCE [LARGE SCALE GENOMIC DNA]</scope>
    <source>
        <strain evidence="5 6">DSM 44945</strain>
    </source>
</reference>
<dbReference type="PIRSF" id="PIRSF012535">
    <property type="entry name" value="UCP012535"/>
    <property type="match status" value="1"/>
</dbReference>
<evidence type="ECO:0000313" key="5">
    <source>
        <dbReference type="EMBL" id="SFG56602.1"/>
    </source>
</evidence>
<evidence type="ECO:0000256" key="1">
    <source>
        <dbReference type="ARBA" id="ARBA00022598"/>
    </source>
</evidence>
<evidence type="ECO:0000313" key="6">
    <source>
        <dbReference type="Proteomes" id="UP000198661"/>
    </source>
</evidence>
<dbReference type="STRING" id="201973.SAMN04488025_14913"/>
<comment type="similarity">
    <text evidence="2">Belongs to the BshC family.</text>
</comment>
<gene>
    <name evidence="2" type="primary">bshC</name>
    <name evidence="5" type="ORF">SAMN04488025_14913</name>
</gene>
<dbReference type="AlphaFoldDB" id="A0A1I2SV27"/>
<organism evidence="5 6">
    <name type="scientific">Planifilum fulgidum</name>
    <dbReference type="NCBI Taxonomy" id="201973"/>
    <lineage>
        <taxon>Bacteria</taxon>
        <taxon>Bacillati</taxon>
        <taxon>Bacillota</taxon>
        <taxon>Bacilli</taxon>
        <taxon>Bacillales</taxon>
        <taxon>Thermoactinomycetaceae</taxon>
        <taxon>Planifilum</taxon>
    </lineage>
</organism>
<dbReference type="Pfam" id="PF24850">
    <property type="entry name" value="CC_BshC"/>
    <property type="match status" value="1"/>
</dbReference>
<keyword evidence="6" id="KW-1185">Reference proteome</keyword>
<accession>A0A1I2SV27</accession>
<protein>
    <recommendedName>
        <fullName evidence="2">Putative cysteine ligase BshC</fullName>
        <ecNumber evidence="2">6.-.-.-</ecNumber>
    </recommendedName>
</protein>